<proteinExistence type="predicted"/>
<organism evidence="1 2">
    <name type="scientific">Amycolatopsis rhizosphaerae</name>
    <dbReference type="NCBI Taxonomy" id="2053003"/>
    <lineage>
        <taxon>Bacteria</taxon>
        <taxon>Bacillati</taxon>
        <taxon>Actinomycetota</taxon>
        <taxon>Actinomycetes</taxon>
        <taxon>Pseudonocardiales</taxon>
        <taxon>Pseudonocardiaceae</taxon>
        <taxon>Amycolatopsis</taxon>
    </lineage>
</organism>
<protein>
    <submittedName>
        <fullName evidence="1">Lasso peptide biosynthesis PqqD family chaperone</fullName>
    </submittedName>
</protein>
<reference evidence="1 2" key="2">
    <citation type="submission" date="2019-08" db="EMBL/GenBank/DDBJ databases">
        <title>Amycolatopsis acidicola sp. nov., isolated from peat swamp forest soil.</title>
        <authorList>
            <person name="Srisuk N."/>
        </authorList>
    </citation>
    <scope>NUCLEOTIDE SEQUENCE [LARGE SCALE GENOMIC DNA]</scope>
    <source>
        <strain evidence="1 2">TBRC 6029</strain>
    </source>
</reference>
<dbReference type="InterPro" id="IPR008792">
    <property type="entry name" value="PQQD"/>
</dbReference>
<dbReference type="Gene3D" id="1.10.10.1150">
    <property type="entry name" value="Coenzyme PQQ synthesis protein D (PqqD)"/>
    <property type="match status" value="1"/>
</dbReference>
<name>A0A558BGI4_9PSEU</name>
<gene>
    <name evidence="1" type="ORF">FNH05_26065</name>
</gene>
<dbReference type="NCBIfam" id="NF033530">
    <property type="entry name" value="lasso_PqqD_Strm"/>
    <property type="match status" value="1"/>
</dbReference>
<dbReference type="RefSeq" id="WP_144591354.1">
    <property type="nucleotide sequence ID" value="NZ_VJWX01000327.1"/>
</dbReference>
<evidence type="ECO:0000313" key="2">
    <source>
        <dbReference type="Proteomes" id="UP000320011"/>
    </source>
</evidence>
<sequence length="86" mass="9300">MKLRADVSVTDTDTGLVLLDERAGKYFQMNSTGAFVLHRLLEGVPEPDVVSLLRKRYAVGAERAAADVAALVDRLRSAGLVSGGWR</sequence>
<evidence type="ECO:0000313" key="1">
    <source>
        <dbReference type="EMBL" id="TVT35612.1"/>
    </source>
</evidence>
<dbReference type="OrthoDB" id="5195143at2"/>
<dbReference type="EMBL" id="VJWX01000327">
    <property type="protein sequence ID" value="TVT35612.1"/>
    <property type="molecule type" value="Genomic_DNA"/>
</dbReference>
<keyword evidence="2" id="KW-1185">Reference proteome</keyword>
<accession>A0A558BGI4</accession>
<dbReference type="Proteomes" id="UP000320011">
    <property type="component" value="Unassembled WGS sequence"/>
</dbReference>
<comment type="caution">
    <text evidence="1">The sequence shown here is derived from an EMBL/GenBank/DDBJ whole genome shotgun (WGS) entry which is preliminary data.</text>
</comment>
<dbReference type="InterPro" id="IPR041881">
    <property type="entry name" value="PqqD_sf"/>
</dbReference>
<dbReference type="Pfam" id="PF05402">
    <property type="entry name" value="PqqD"/>
    <property type="match status" value="1"/>
</dbReference>
<reference evidence="1 2" key="1">
    <citation type="submission" date="2019-07" db="EMBL/GenBank/DDBJ databases">
        <authorList>
            <person name="Duangmal K."/>
            <person name="Teo W.F.A."/>
        </authorList>
    </citation>
    <scope>NUCLEOTIDE SEQUENCE [LARGE SCALE GENOMIC DNA]</scope>
    <source>
        <strain evidence="1 2">TBRC 6029</strain>
    </source>
</reference>
<dbReference type="AlphaFoldDB" id="A0A558BGI4"/>